<dbReference type="Proteomes" id="UP001056120">
    <property type="component" value="Linkage Group LG01"/>
</dbReference>
<accession>A0ACB9KCH1</accession>
<reference evidence="1 2" key="2">
    <citation type="journal article" date="2022" name="Mol. Ecol. Resour.">
        <title>The genomes of chicory, endive, great burdock and yacon provide insights into Asteraceae paleo-polyploidization history and plant inulin production.</title>
        <authorList>
            <person name="Fan W."/>
            <person name="Wang S."/>
            <person name="Wang H."/>
            <person name="Wang A."/>
            <person name="Jiang F."/>
            <person name="Liu H."/>
            <person name="Zhao H."/>
            <person name="Xu D."/>
            <person name="Zhang Y."/>
        </authorList>
    </citation>
    <scope>NUCLEOTIDE SEQUENCE [LARGE SCALE GENOMIC DNA]</scope>
    <source>
        <strain evidence="2">cv. Yunnan</strain>
        <tissue evidence="1">Leaves</tissue>
    </source>
</reference>
<keyword evidence="2" id="KW-1185">Reference proteome</keyword>
<name>A0ACB9KCH1_9ASTR</name>
<dbReference type="EMBL" id="CM042018">
    <property type="protein sequence ID" value="KAI3829933.1"/>
    <property type="molecule type" value="Genomic_DNA"/>
</dbReference>
<reference evidence="2" key="1">
    <citation type="journal article" date="2022" name="Mol. Ecol. Resour.">
        <title>The genomes of chicory, endive, great burdock and yacon provide insights into Asteraceae palaeo-polyploidization history and plant inulin production.</title>
        <authorList>
            <person name="Fan W."/>
            <person name="Wang S."/>
            <person name="Wang H."/>
            <person name="Wang A."/>
            <person name="Jiang F."/>
            <person name="Liu H."/>
            <person name="Zhao H."/>
            <person name="Xu D."/>
            <person name="Zhang Y."/>
        </authorList>
    </citation>
    <scope>NUCLEOTIDE SEQUENCE [LARGE SCALE GENOMIC DNA]</scope>
    <source>
        <strain evidence="2">cv. Yunnan</strain>
    </source>
</reference>
<proteinExistence type="predicted"/>
<comment type="caution">
    <text evidence="1">The sequence shown here is derived from an EMBL/GenBank/DDBJ whole genome shotgun (WGS) entry which is preliminary data.</text>
</comment>
<evidence type="ECO:0000313" key="2">
    <source>
        <dbReference type="Proteomes" id="UP001056120"/>
    </source>
</evidence>
<organism evidence="1 2">
    <name type="scientific">Smallanthus sonchifolius</name>
    <dbReference type="NCBI Taxonomy" id="185202"/>
    <lineage>
        <taxon>Eukaryota</taxon>
        <taxon>Viridiplantae</taxon>
        <taxon>Streptophyta</taxon>
        <taxon>Embryophyta</taxon>
        <taxon>Tracheophyta</taxon>
        <taxon>Spermatophyta</taxon>
        <taxon>Magnoliopsida</taxon>
        <taxon>eudicotyledons</taxon>
        <taxon>Gunneridae</taxon>
        <taxon>Pentapetalae</taxon>
        <taxon>asterids</taxon>
        <taxon>campanulids</taxon>
        <taxon>Asterales</taxon>
        <taxon>Asteraceae</taxon>
        <taxon>Asteroideae</taxon>
        <taxon>Heliantheae alliance</taxon>
        <taxon>Millerieae</taxon>
        <taxon>Smallanthus</taxon>
    </lineage>
</organism>
<evidence type="ECO:0000313" key="1">
    <source>
        <dbReference type="EMBL" id="KAI3829933.1"/>
    </source>
</evidence>
<gene>
    <name evidence="1" type="ORF">L1987_04065</name>
</gene>
<sequence>MLARGDSKYRVSAPRHTPRNPSLRGAYAHPDTLASIDKFTTRSYFWILIYALLQFSYNSLSKFSHSSSV</sequence>
<protein>
    <submittedName>
        <fullName evidence="1">Uncharacterized protein</fullName>
    </submittedName>
</protein>